<accession>A0ACC0U4U6</accession>
<protein>
    <submittedName>
        <fullName evidence="1">Uncharacterized protein</fullName>
    </submittedName>
</protein>
<gene>
    <name evidence="1" type="ORF">F5148DRAFT_1214678</name>
</gene>
<name>A0ACC0U4U6_9AGAM</name>
<keyword evidence="2" id="KW-1185">Reference proteome</keyword>
<evidence type="ECO:0000313" key="2">
    <source>
        <dbReference type="Proteomes" id="UP001207468"/>
    </source>
</evidence>
<dbReference type="EMBL" id="JAGFNK010000174">
    <property type="protein sequence ID" value="KAI9461847.1"/>
    <property type="molecule type" value="Genomic_DNA"/>
</dbReference>
<proteinExistence type="predicted"/>
<comment type="caution">
    <text evidence="1">The sequence shown here is derived from an EMBL/GenBank/DDBJ whole genome shotgun (WGS) entry which is preliminary data.</text>
</comment>
<evidence type="ECO:0000313" key="1">
    <source>
        <dbReference type="EMBL" id="KAI9461847.1"/>
    </source>
</evidence>
<feature type="non-terminal residue" evidence="1">
    <location>
        <position position="90"/>
    </location>
</feature>
<reference evidence="1" key="1">
    <citation type="submission" date="2021-03" db="EMBL/GenBank/DDBJ databases">
        <title>Evolutionary priming and transition to the ectomycorrhizal habit in an iconic lineage of mushroom-forming fungi: is preadaptation a requirement?</title>
        <authorList>
            <consortium name="DOE Joint Genome Institute"/>
            <person name="Looney B.P."/>
            <person name="Miyauchi S."/>
            <person name="Morin E."/>
            <person name="Drula E."/>
            <person name="Courty P.E."/>
            <person name="Chicoki N."/>
            <person name="Fauchery L."/>
            <person name="Kohler A."/>
            <person name="Kuo A."/>
            <person name="LaButti K."/>
            <person name="Pangilinan J."/>
            <person name="Lipzen A."/>
            <person name="Riley R."/>
            <person name="Andreopoulos W."/>
            <person name="He G."/>
            <person name="Johnson J."/>
            <person name="Barry K.W."/>
            <person name="Grigoriev I.V."/>
            <person name="Nagy L."/>
            <person name="Hibbett D."/>
            <person name="Henrissat B."/>
            <person name="Matheny P.B."/>
            <person name="Labbe J."/>
            <person name="Martin A.F."/>
        </authorList>
    </citation>
    <scope>NUCLEOTIDE SEQUENCE</scope>
    <source>
        <strain evidence="1">BPL698</strain>
    </source>
</reference>
<sequence>MRVPIHLYPGHLKIIYNRVGVGGGGGGGGGVRLRGGGCLLCQGLLVVCGGVWSLVLFLQGKSGVVEAACSFSLVLPMSLIMLVTFFMLYL</sequence>
<dbReference type="Proteomes" id="UP001207468">
    <property type="component" value="Unassembled WGS sequence"/>
</dbReference>
<organism evidence="1 2">
    <name type="scientific">Russula earlei</name>
    <dbReference type="NCBI Taxonomy" id="71964"/>
    <lineage>
        <taxon>Eukaryota</taxon>
        <taxon>Fungi</taxon>
        <taxon>Dikarya</taxon>
        <taxon>Basidiomycota</taxon>
        <taxon>Agaricomycotina</taxon>
        <taxon>Agaricomycetes</taxon>
        <taxon>Russulales</taxon>
        <taxon>Russulaceae</taxon>
        <taxon>Russula</taxon>
    </lineage>
</organism>
<feature type="non-terminal residue" evidence="1">
    <location>
        <position position="1"/>
    </location>
</feature>